<dbReference type="Proteomes" id="UP000825729">
    <property type="component" value="Unassembled WGS sequence"/>
</dbReference>
<evidence type="ECO:0000313" key="3">
    <source>
        <dbReference type="Proteomes" id="UP000825729"/>
    </source>
</evidence>
<comment type="caution">
    <text evidence="2">The sequence shown here is derived from an EMBL/GenBank/DDBJ whole genome shotgun (WGS) entry which is preliminary data.</text>
</comment>
<sequence length="198" mass="22117">MSMVLTLAGGNVDGFFFGTRTVSTPYWSRLQLMASTSALSGSLNRLEKLPRSVSVICHLSPSTSPSFLLSQFYLKYVAFDQQHLHILLPHTCTTENRSVSRGCARARYEPPVSGMSALRMWASSVSRQSTLVCARRRVSSFRSRWPRRRPHQRSPPKSESFHTSEPKGSKVPLPPLPLPPPARHGPPELVIQLLIQIV</sequence>
<accession>A0AAV7EU87</accession>
<feature type="compositionally biased region" description="Basic and acidic residues" evidence="1">
    <location>
        <begin position="159"/>
        <end position="168"/>
    </location>
</feature>
<feature type="compositionally biased region" description="Basic residues" evidence="1">
    <location>
        <begin position="143"/>
        <end position="154"/>
    </location>
</feature>
<dbReference type="AlphaFoldDB" id="A0AAV7EU87"/>
<proteinExistence type="predicted"/>
<feature type="region of interest" description="Disordered" evidence="1">
    <location>
        <begin position="143"/>
        <end position="185"/>
    </location>
</feature>
<keyword evidence="3" id="KW-1185">Reference proteome</keyword>
<reference evidence="2 3" key="1">
    <citation type="submission" date="2021-07" db="EMBL/GenBank/DDBJ databases">
        <title>The Aristolochia fimbriata genome: insights into angiosperm evolution, floral development and chemical biosynthesis.</title>
        <authorList>
            <person name="Jiao Y."/>
        </authorList>
    </citation>
    <scope>NUCLEOTIDE SEQUENCE [LARGE SCALE GENOMIC DNA]</scope>
    <source>
        <strain evidence="2">IBCAS-2021</strain>
        <tissue evidence="2">Leaf</tissue>
    </source>
</reference>
<dbReference type="EMBL" id="JAINDJ010000004">
    <property type="protein sequence ID" value="KAG9451201.1"/>
    <property type="molecule type" value="Genomic_DNA"/>
</dbReference>
<evidence type="ECO:0000256" key="1">
    <source>
        <dbReference type="SAM" id="MobiDB-lite"/>
    </source>
</evidence>
<gene>
    <name evidence="2" type="ORF">H6P81_011166</name>
</gene>
<organism evidence="2 3">
    <name type="scientific">Aristolochia fimbriata</name>
    <name type="common">White veined hardy Dutchman's pipe vine</name>
    <dbReference type="NCBI Taxonomy" id="158543"/>
    <lineage>
        <taxon>Eukaryota</taxon>
        <taxon>Viridiplantae</taxon>
        <taxon>Streptophyta</taxon>
        <taxon>Embryophyta</taxon>
        <taxon>Tracheophyta</taxon>
        <taxon>Spermatophyta</taxon>
        <taxon>Magnoliopsida</taxon>
        <taxon>Magnoliidae</taxon>
        <taxon>Piperales</taxon>
        <taxon>Aristolochiaceae</taxon>
        <taxon>Aristolochia</taxon>
    </lineage>
</organism>
<protein>
    <submittedName>
        <fullName evidence="2">Uncharacterized protein</fullName>
    </submittedName>
</protein>
<feature type="compositionally biased region" description="Pro residues" evidence="1">
    <location>
        <begin position="172"/>
        <end position="184"/>
    </location>
</feature>
<name>A0AAV7EU87_ARIFI</name>
<evidence type="ECO:0000313" key="2">
    <source>
        <dbReference type="EMBL" id="KAG9451201.1"/>
    </source>
</evidence>